<keyword evidence="1" id="KW-0808">Transferase</keyword>
<dbReference type="PANTHER" id="PTHR21342:SF0">
    <property type="entry name" value="BIFUNCTIONAL NMN ADENYLYLTRANSFERASE_NUDIX HYDROLASE"/>
    <property type="match status" value="1"/>
</dbReference>
<sequence length="133" mass="15536">MSKKAVFIGRFQPFHYGHEWLIRQKLDQGIPVLIMIRNIEPDAQNPFTVFETAAMIQRAFQDEDAELIIIPDIESVNWGRGVGYETNEFKPPEDIKRISATDIRDKIEAGDDSWKDFVNPKVAEFLEEYYQEK</sequence>
<gene>
    <name evidence="4" type="ORF">LCGC14_2486790</name>
</gene>
<reference evidence="4" key="1">
    <citation type="journal article" date="2015" name="Nature">
        <title>Complex archaea that bridge the gap between prokaryotes and eukaryotes.</title>
        <authorList>
            <person name="Spang A."/>
            <person name="Saw J.H."/>
            <person name="Jorgensen S.L."/>
            <person name="Zaremba-Niedzwiedzka K."/>
            <person name="Martijn J."/>
            <person name="Lind A.E."/>
            <person name="van Eijk R."/>
            <person name="Schleper C."/>
            <person name="Guy L."/>
            <person name="Ettema T.J."/>
        </authorList>
    </citation>
    <scope>NUCLEOTIDE SEQUENCE</scope>
</reference>
<dbReference type="AlphaFoldDB" id="A0A0F9B5W6"/>
<dbReference type="GO" id="GO:0016779">
    <property type="term" value="F:nucleotidyltransferase activity"/>
    <property type="evidence" value="ECO:0007669"/>
    <property type="project" value="UniProtKB-KW"/>
</dbReference>
<organism evidence="4">
    <name type="scientific">marine sediment metagenome</name>
    <dbReference type="NCBI Taxonomy" id="412755"/>
    <lineage>
        <taxon>unclassified sequences</taxon>
        <taxon>metagenomes</taxon>
        <taxon>ecological metagenomes</taxon>
    </lineage>
</organism>
<keyword evidence="2" id="KW-0548">Nucleotidyltransferase</keyword>
<dbReference type="NCBIfam" id="TIGR00125">
    <property type="entry name" value="cyt_tran_rel"/>
    <property type="match status" value="1"/>
</dbReference>
<dbReference type="InterPro" id="IPR014729">
    <property type="entry name" value="Rossmann-like_a/b/a_fold"/>
</dbReference>
<comment type="caution">
    <text evidence="4">The sequence shown here is derived from an EMBL/GenBank/DDBJ whole genome shotgun (WGS) entry which is preliminary data.</text>
</comment>
<protein>
    <recommendedName>
        <fullName evidence="3">Cytidyltransferase-like domain-containing protein</fullName>
    </recommendedName>
</protein>
<dbReference type="Pfam" id="PF01467">
    <property type="entry name" value="CTP_transf_like"/>
    <property type="match status" value="1"/>
</dbReference>
<evidence type="ECO:0000313" key="4">
    <source>
        <dbReference type="EMBL" id="KKL17314.1"/>
    </source>
</evidence>
<dbReference type="PANTHER" id="PTHR21342">
    <property type="entry name" value="PHOSPHOPANTETHEINE ADENYLYLTRANSFERASE"/>
    <property type="match status" value="1"/>
</dbReference>
<dbReference type="InterPro" id="IPR004821">
    <property type="entry name" value="Cyt_trans-like"/>
</dbReference>
<name>A0A0F9B5W6_9ZZZZ</name>
<dbReference type="EMBL" id="LAZR01039307">
    <property type="protein sequence ID" value="KKL17314.1"/>
    <property type="molecule type" value="Genomic_DNA"/>
</dbReference>
<proteinExistence type="predicted"/>
<evidence type="ECO:0000256" key="2">
    <source>
        <dbReference type="ARBA" id="ARBA00022695"/>
    </source>
</evidence>
<dbReference type="SUPFAM" id="SSF52374">
    <property type="entry name" value="Nucleotidylyl transferase"/>
    <property type="match status" value="1"/>
</dbReference>
<evidence type="ECO:0000259" key="3">
    <source>
        <dbReference type="Pfam" id="PF01467"/>
    </source>
</evidence>
<dbReference type="Gene3D" id="3.40.50.620">
    <property type="entry name" value="HUPs"/>
    <property type="match status" value="2"/>
</dbReference>
<feature type="domain" description="Cytidyltransferase-like" evidence="3">
    <location>
        <begin position="6"/>
        <end position="125"/>
    </location>
</feature>
<accession>A0A0F9B5W6</accession>
<evidence type="ECO:0000256" key="1">
    <source>
        <dbReference type="ARBA" id="ARBA00022679"/>
    </source>
</evidence>